<dbReference type="Pfam" id="PF01425">
    <property type="entry name" value="Amidase"/>
    <property type="match status" value="1"/>
</dbReference>
<feature type="domain" description="Amidase" evidence="1">
    <location>
        <begin position="125"/>
        <end position="541"/>
    </location>
</feature>
<accession>A0A1V6PBB6</accession>
<reference evidence="3" key="1">
    <citation type="journal article" date="2017" name="Nat. Microbiol.">
        <title>Global analysis of biosynthetic gene clusters reveals vast potential of secondary metabolite production in Penicillium species.</title>
        <authorList>
            <person name="Nielsen J.C."/>
            <person name="Grijseels S."/>
            <person name="Prigent S."/>
            <person name="Ji B."/>
            <person name="Dainat J."/>
            <person name="Nielsen K.F."/>
            <person name="Frisvad J.C."/>
            <person name="Workman M."/>
            <person name="Nielsen J."/>
        </authorList>
    </citation>
    <scope>NUCLEOTIDE SEQUENCE [LARGE SCALE GENOMIC DNA]</scope>
    <source>
        <strain evidence="3">IBT 11843</strain>
    </source>
</reference>
<gene>
    <name evidence="2" type="ORF">PENDEC_c011G04325</name>
</gene>
<dbReference type="InterPro" id="IPR023631">
    <property type="entry name" value="Amidase_dom"/>
</dbReference>
<proteinExistence type="predicted"/>
<dbReference type="PANTHER" id="PTHR11895:SF170">
    <property type="entry name" value="AMIDASE"/>
    <property type="match status" value="1"/>
</dbReference>
<comment type="caution">
    <text evidence="2">The sequence shown here is derived from an EMBL/GenBank/DDBJ whole genome shotgun (WGS) entry which is preliminary data.</text>
</comment>
<organism evidence="2 3">
    <name type="scientific">Penicillium decumbens</name>
    <dbReference type="NCBI Taxonomy" id="69771"/>
    <lineage>
        <taxon>Eukaryota</taxon>
        <taxon>Fungi</taxon>
        <taxon>Dikarya</taxon>
        <taxon>Ascomycota</taxon>
        <taxon>Pezizomycotina</taxon>
        <taxon>Eurotiomycetes</taxon>
        <taxon>Eurotiomycetidae</taxon>
        <taxon>Eurotiales</taxon>
        <taxon>Aspergillaceae</taxon>
        <taxon>Penicillium</taxon>
    </lineage>
</organism>
<evidence type="ECO:0000313" key="3">
    <source>
        <dbReference type="Proteomes" id="UP000191522"/>
    </source>
</evidence>
<dbReference type="SUPFAM" id="SSF75304">
    <property type="entry name" value="Amidase signature (AS) enzymes"/>
    <property type="match status" value="1"/>
</dbReference>
<dbReference type="InterPro" id="IPR036928">
    <property type="entry name" value="AS_sf"/>
</dbReference>
<dbReference type="Proteomes" id="UP000191522">
    <property type="component" value="Unassembled WGS sequence"/>
</dbReference>
<dbReference type="AlphaFoldDB" id="A0A1V6PBB6"/>
<dbReference type="OMA" id="PAIWTIQ"/>
<dbReference type="Gene3D" id="3.90.1300.10">
    <property type="entry name" value="Amidase signature (AS) domain"/>
    <property type="match status" value="1"/>
</dbReference>
<name>A0A1V6PBB6_PENDC</name>
<dbReference type="OrthoDB" id="1879366at2759"/>
<dbReference type="GO" id="GO:0003824">
    <property type="term" value="F:catalytic activity"/>
    <property type="evidence" value="ECO:0007669"/>
    <property type="project" value="InterPro"/>
</dbReference>
<evidence type="ECO:0000259" key="1">
    <source>
        <dbReference type="Pfam" id="PF01425"/>
    </source>
</evidence>
<dbReference type="STRING" id="69771.A0A1V6PBB6"/>
<keyword evidence="3" id="KW-1185">Reference proteome</keyword>
<evidence type="ECO:0000313" key="2">
    <source>
        <dbReference type="EMBL" id="OQD74275.1"/>
    </source>
</evidence>
<dbReference type="PANTHER" id="PTHR11895">
    <property type="entry name" value="TRANSAMIDASE"/>
    <property type="match status" value="1"/>
</dbReference>
<dbReference type="EMBL" id="MDYL01000011">
    <property type="protein sequence ID" value="OQD74275.1"/>
    <property type="molecule type" value="Genomic_DNA"/>
</dbReference>
<dbReference type="InterPro" id="IPR000120">
    <property type="entry name" value="Amidase"/>
</dbReference>
<sequence>MPSANADSFCLIRSSGPPADSIEVIASACIMSVLFTNISENNPVKPGDAQALIEPLGLTINPSEAGDFHTLLAAVHDCAEGVASLPDYQPIPDQTKYPRGNVRRPTKEEQVLGQAWAHRFLIRGNPEGGKLAGKSVSLKDVIAVAGVPQLLGSDIIPSWTPTTDATVVTRLLEAGADICGTSTCENLCHSTSSYTSAQGIVENPHATGYSAGGSTSGGAALVAAGLVDITIGGDQGGSIRVPASLCGCVGLKPTHGRVPFTGITSGDAMNDHAGPLARSTLEVATCLDVISGYDGIDDKSLGSAQPGTTTFADVLKNSPQRLDGLKVGILKEGFEHDAVSSSVRHSVLTAAKKFEDLGASVEEVSLPDHLHGPAVWTIQQRIAGAQTLLGQNTGRRGLYMTEAEQARLPWTDEGFQRAFPSTKNVIINGLYLMSRFPGLYGKTANIGRQICDKYQALFEKYDVLVMPTTPVVAPKHGKWGLPMESLKPSMGLTVNTAIFNVTGHPALSIPIGFAPAKEDCQVLLPVGMQIVGGLWQEEKILRVGHAWESSHDWKKTQFGMDKN</sequence>
<protein>
    <recommendedName>
        <fullName evidence="1">Amidase domain-containing protein</fullName>
    </recommendedName>
</protein>